<dbReference type="EMBL" id="DVMM01000154">
    <property type="protein sequence ID" value="HIU30087.1"/>
    <property type="molecule type" value="Genomic_DNA"/>
</dbReference>
<evidence type="ECO:0000256" key="5">
    <source>
        <dbReference type="SAM" id="Phobius"/>
    </source>
</evidence>
<protein>
    <recommendedName>
        <fullName evidence="8">Iron ABC transporter permease</fullName>
    </recommendedName>
</protein>
<keyword evidence="3 5" id="KW-1133">Transmembrane helix</keyword>
<dbReference type="Proteomes" id="UP000824089">
    <property type="component" value="Unassembled WGS sequence"/>
</dbReference>
<comment type="subcellular location">
    <subcellularLocation>
        <location evidence="1">Membrane</location>
        <topology evidence="1">Multi-pass membrane protein</topology>
    </subcellularLocation>
</comment>
<name>A0A9D1I9B8_9CLOT</name>
<reference evidence="6" key="1">
    <citation type="submission" date="2020-10" db="EMBL/GenBank/DDBJ databases">
        <authorList>
            <person name="Gilroy R."/>
        </authorList>
    </citation>
    <scope>NUCLEOTIDE SEQUENCE</scope>
    <source>
        <strain evidence="6">CHK195-4489</strain>
    </source>
</reference>
<evidence type="ECO:0000256" key="4">
    <source>
        <dbReference type="ARBA" id="ARBA00023136"/>
    </source>
</evidence>
<keyword evidence="2 5" id="KW-0812">Transmembrane</keyword>
<feature type="non-terminal residue" evidence="6">
    <location>
        <position position="71"/>
    </location>
</feature>
<evidence type="ECO:0000313" key="7">
    <source>
        <dbReference type="Proteomes" id="UP000824089"/>
    </source>
</evidence>
<dbReference type="GO" id="GO:0016020">
    <property type="term" value="C:membrane"/>
    <property type="evidence" value="ECO:0007669"/>
    <property type="project" value="UniProtKB-SubCell"/>
</dbReference>
<dbReference type="InterPro" id="IPR037294">
    <property type="entry name" value="ABC_BtuC-like"/>
</dbReference>
<comment type="caution">
    <text evidence="6">The sequence shown here is derived from an EMBL/GenBank/DDBJ whole genome shotgun (WGS) entry which is preliminary data.</text>
</comment>
<evidence type="ECO:0000256" key="1">
    <source>
        <dbReference type="ARBA" id="ARBA00004141"/>
    </source>
</evidence>
<evidence type="ECO:0000256" key="3">
    <source>
        <dbReference type="ARBA" id="ARBA00022989"/>
    </source>
</evidence>
<feature type="transmembrane region" description="Helical" evidence="5">
    <location>
        <begin position="18"/>
        <end position="39"/>
    </location>
</feature>
<dbReference type="AlphaFoldDB" id="A0A9D1I9B8"/>
<accession>A0A9D1I9B8</accession>
<gene>
    <name evidence="6" type="ORF">IAD50_07320</name>
</gene>
<reference evidence="6" key="2">
    <citation type="journal article" date="2021" name="PeerJ">
        <title>Extensive microbial diversity within the chicken gut microbiome revealed by metagenomics and culture.</title>
        <authorList>
            <person name="Gilroy R."/>
            <person name="Ravi A."/>
            <person name="Getino M."/>
            <person name="Pursley I."/>
            <person name="Horton D.L."/>
            <person name="Alikhan N.F."/>
            <person name="Baker D."/>
            <person name="Gharbi K."/>
            <person name="Hall N."/>
            <person name="Watson M."/>
            <person name="Adriaenssens E.M."/>
            <person name="Foster-Nyarko E."/>
            <person name="Jarju S."/>
            <person name="Secka A."/>
            <person name="Antonio M."/>
            <person name="Oren A."/>
            <person name="Chaudhuri R.R."/>
            <person name="La Ragione R."/>
            <person name="Hildebrand F."/>
            <person name="Pallen M.J."/>
        </authorList>
    </citation>
    <scope>NUCLEOTIDE SEQUENCE</scope>
    <source>
        <strain evidence="6">CHK195-4489</strain>
    </source>
</reference>
<evidence type="ECO:0000256" key="2">
    <source>
        <dbReference type="ARBA" id="ARBA00022692"/>
    </source>
</evidence>
<dbReference type="Gene3D" id="1.10.3470.10">
    <property type="entry name" value="ABC transporter involved in vitamin B12 uptake, BtuC"/>
    <property type="match status" value="1"/>
</dbReference>
<keyword evidence="4 5" id="KW-0472">Membrane</keyword>
<evidence type="ECO:0000313" key="6">
    <source>
        <dbReference type="EMBL" id="HIU30087.1"/>
    </source>
</evidence>
<sequence>MIAAGKAKYRNRPYIKKLLVIAVFAVLSILSLLICTGIGTVRFSMGEVWKALFINDGSAARLIVWNLRFPR</sequence>
<evidence type="ECO:0008006" key="8">
    <source>
        <dbReference type="Google" id="ProtNLM"/>
    </source>
</evidence>
<proteinExistence type="predicted"/>
<organism evidence="6 7">
    <name type="scientific">Candidatus Egerieisoma faecipullorum</name>
    <dbReference type="NCBI Taxonomy" id="2840963"/>
    <lineage>
        <taxon>Bacteria</taxon>
        <taxon>Bacillati</taxon>
        <taxon>Bacillota</taxon>
        <taxon>Clostridia</taxon>
        <taxon>Eubacteriales</taxon>
        <taxon>Clostridiaceae</taxon>
        <taxon>Clostridiaceae incertae sedis</taxon>
        <taxon>Candidatus Egerieisoma</taxon>
    </lineage>
</organism>